<dbReference type="Pfam" id="PF00535">
    <property type="entry name" value="Glycos_transf_2"/>
    <property type="match status" value="1"/>
</dbReference>
<protein>
    <submittedName>
        <fullName evidence="2">Family 2 glycosyl transferase</fullName>
    </submittedName>
</protein>
<feature type="domain" description="Glycosyltransferase 2-like" evidence="1">
    <location>
        <begin position="24"/>
        <end position="190"/>
    </location>
</feature>
<evidence type="ECO:0000313" key="2">
    <source>
        <dbReference type="EMBL" id="RAU82364.1"/>
    </source>
</evidence>
<dbReference type="Gene3D" id="3.90.550.10">
    <property type="entry name" value="Spore Coat Polysaccharide Biosynthesis Protein SpsA, Chain A"/>
    <property type="match status" value="1"/>
</dbReference>
<proteinExistence type="predicted"/>
<gene>
    <name evidence="2" type="ORF">DP923_11300</name>
</gene>
<dbReference type="EMBL" id="QMDV01000003">
    <property type="protein sequence ID" value="RAU82364.1"/>
    <property type="molecule type" value="Genomic_DNA"/>
</dbReference>
<sequence length="326" mass="37906">MTRIPASPPAILPLPSDRERPLWSVMIPVYNCSIFLPQTLNCLLRQQISEDMMQIEVVDDASTDTDVEALVNEIGKGRIKYYRQPQNVGSLRNFETCINRAQGQLVHLLHGDDKVREGFYAKITSLFEQYPEAGAAFCRYSCVDENGARIYDQGRIIQKDGILENWLVQIAERQRTQYVAKVVRREVYEKLGSFYGLTYGEDWEMWVRIAKHYPVAYTPEILADYRKHTNSITENKYLTGQNLEDISNVINLIQTYLPLNQRQEVLRRSKSYYAAYGLKTASQLWSRSKNKQAVYAQVKQALRLYKTPLLFWKTAKIYFKVTFNKV</sequence>
<dbReference type="SUPFAM" id="SSF53448">
    <property type="entry name" value="Nucleotide-diphospho-sugar transferases"/>
    <property type="match status" value="1"/>
</dbReference>
<organism evidence="2 3">
    <name type="scientific">Pontibacter arcticus</name>
    <dbReference type="NCBI Taxonomy" id="2080288"/>
    <lineage>
        <taxon>Bacteria</taxon>
        <taxon>Pseudomonadati</taxon>
        <taxon>Bacteroidota</taxon>
        <taxon>Cytophagia</taxon>
        <taxon>Cytophagales</taxon>
        <taxon>Hymenobacteraceae</taxon>
        <taxon>Pontibacter</taxon>
    </lineage>
</organism>
<evidence type="ECO:0000313" key="3">
    <source>
        <dbReference type="Proteomes" id="UP000251692"/>
    </source>
</evidence>
<keyword evidence="2" id="KW-0808">Transferase</keyword>
<dbReference type="PANTHER" id="PTHR22916">
    <property type="entry name" value="GLYCOSYLTRANSFERASE"/>
    <property type="match status" value="1"/>
</dbReference>
<dbReference type="Proteomes" id="UP000251692">
    <property type="component" value="Unassembled WGS sequence"/>
</dbReference>
<reference evidence="2 3" key="1">
    <citation type="submission" date="2018-06" db="EMBL/GenBank/DDBJ databases">
        <authorList>
            <person name="Liu Z.-W."/>
        </authorList>
    </citation>
    <scope>NUCLEOTIDE SEQUENCE [LARGE SCALE GENOMIC DNA]</scope>
    <source>
        <strain evidence="2 3">2b14</strain>
    </source>
</reference>
<dbReference type="GO" id="GO:0016758">
    <property type="term" value="F:hexosyltransferase activity"/>
    <property type="evidence" value="ECO:0007669"/>
    <property type="project" value="UniProtKB-ARBA"/>
</dbReference>
<name>A0A364RDL7_9BACT</name>
<dbReference type="AlphaFoldDB" id="A0A364RDL7"/>
<dbReference type="PANTHER" id="PTHR22916:SF3">
    <property type="entry name" value="UDP-GLCNAC:BETAGAL BETA-1,3-N-ACETYLGLUCOSAMINYLTRANSFERASE-LIKE PROTEIN 1"/>
    <property type="match status" value="1"/>
</dbReference>
<dbReference type="RefSeq" id="WP_112305957.1">
    <property type="nucleotide sequence ID" value="NZ_QMDV01000003.1"/>
</dbReference>
<comment type="caution">
    <text evidence="2">The sequence shown here is derived from an EMBL/GenBank/DDBJ whole genome shotgun (WGS) entry which is preliminary data.</text>
</comment>
<dbReference type="InterPro" id="IPR029044">
    <property type="entry name" value="Nucleotide-diphossugar_trans"/>
</dbReference>
<dbReference type="OrthoDB" id="9815829at2"/>
<keyword evidence="3" id="KW-1185">Reference proteome</keyword>
<reference evidence="2 3" key="2">
    <citation type="submission" date="2018-07" db="EMBL/GenBank/DDBJ databases">
        <title>Pontibacter sp. 2b14 genomic sequence and assembly.</title>
        <authorList>
            <person name="Du Z.-J."/>
        </authorList>
    </citation>
    <scope>NUCLEOTIDE SEQUENCE [LARGE SCALE GENOMIC DNA]</scope>
    <source>
        <strain evidence="2 3">2b14</strain>
    </source>
</reference>
<accession>A0A364RDL7</accession>
<dbReference type="InterPro" id="IPR001173">
    <property type="entry name" value="Glyco_trans_2-like"/>
</dbReference>
<evidence type="ECO:0000259" key="1">
    <source>
        <dbReference type="Pfam" id="PF00535"/>
    </source>
</evidence>